<dbReference type="AlphaFoldDB" id="A0A2R6NIE8"/>
<protein>
    <submittedName>
        <fullName evidence="2">Uncharacterized protein</fullName>
    </submittedName>
</protein>
<feature type="compositionally biased region" description="Polar residues" evidence="1">
    <location>
        <begin position="418"/>
        <end position="432"/>
    </location>
</feature>
<evidence type="ECO:0000313" key="2">
    <source>
        <dbReference type="EMBL" id="PSR72103.1"/>
    </source>
</evidence>
<feature type="region of interest" description="Disordered" evidence="1">
    <location>
        <begin position="276"/>
        <end position="534"/>
    </location>
</feature>
<comment type="caution">
    <text evidence="2">The sequence shown here is derived from an EMBL/GenBank/DDBJ whole genome shotgun (WGS) entry which is preliminary data.</text>
</comment>
<feature type="compositionally biased region" description="Low complexity" evidence="1">
    <location>
        <begin position="486"/>
        <end position="498"/>
    </location>
</feature>
<dbReference type="OrthoDB" id="3218262at2759"/>
<dbReference type="STRING" id="98765.A0A2R6NIE8"/>
<dbReference type="EMBL" id="MLYV02001214">
    <property type="protein sequence ID" value="PSR72103.1"/>
    <property type="molecule type" value="Genomic_DNA"/>
</dbReference>
<evidence type="ECO:0000313" key="3">
    <source>
        <dbReference type="Proteomes" id="UP000186601"/>
    </source>
</evidence>
<feature type="compositionally biased region" description="Basic and acidic residues" evidence="1">
    <location>
        <begin position="214"/>
        <end position="228"/>
    </location>
</feature>
<sequence>MSRHNPIFPTDELVLQTDAALPSSVSSTSQTATGHSYIDGLSRAHAKLAAVPQELCDSPCPTSESHVDLIRDKTRSALKYANHDPSDAKWSHVARILRMASTSRKYRGIAEGVRAGEVKNVEVGDYKWVLPATEAEWADCEKRWKQRSLTAVGPTRASRYWADSGNKVAEQDAQAGTPSKAALVRHKVKQWQATVLPATQGSLLPPSGDQLLAKKAESGKEKEGEPKRQSPLTFPVTKRSAVAGSKINVVGEPLAQYPHDPPAALQITDLSEMLETSTPPPLLKAKPVRQKPPPIPFRLFDSSPSSSPRMPNSSLEQLTAALPASSNLSGILPLPSSLDRPGKRPRPTTPPTDEDIPPTSRTPPHKKARLQTTDRSFSSVPLSPSTPPPSTTPPRTPPQPVSTGKGLGNAKGLPVPSTPNQAHMPTLSQLLASSRRSKPRPRPPSRKSKSRGNTPALSAKDPHTLPVLADVREPSPAPTVARTLLSSPASGSSMSTPESIRDRPGSPVSPLFGQKSGGFVPPFTSTQAGGGFGGMGASQGQGALLGRGSSGVFGMGYNSQFDVEGQVGLVSDLLERDVDFDGWLRDIPEVEAEG</sequence>
<evidence type="ECO:0000256" key="1">
    <source>
        <dbReference type="SAM" id="MobiDB-lite"/>
    </source>
</evidence>
<accession>A0A2R6NIE8</accession>
<feature type="region of interest" description="Disordered" evidence="1">
    <location>
        <begin position="214"/>
        <end position="236"/>
    </location>
</feature>
<feature type="compositionally biased region" description="Pro residues" evidence="1">
    <location>
        <begin position="384"/>
        <end position="400"/>
    </location>
</feature>
<keyword evidence="3" id="KW-1185">Reference proteome</keyword>
<proteinExistence type="predicted"/>
<dbReference type="Proteomes" id="UP000186601">
    <property type="component" value="Unassembled WGS sequence"/>
</dbReference>
<name>A0A2R6NIE8_9APHY</name>
<feature type="compositionally biased region" description="Low complexity" evidence="1">
    <location>
        <begin position="302"/>
        <end position="314"/>
    </location>
</feature>
<feature type="compositionally biased region" description="Basic residues" evidence="1">
    <location>
        <begin position="435"/>
        <end position="450"/>
    </location>
</feature>
<organism evidence="2 3">
    <name type="scientific">Hermanssonia centrifuga</name>
    <dbReference type="NCBI Taxonomy" id="98765"/>
    <lineage>
        <taxon>Eukaryota</taxon>
        <taxon>Fungi</taxon>
        <taxon>Dikarya</taxon>
        <taxon>Basidiomycota</taxon>
        <taxon>Agaricomycotina</taxon>
        <taxon>Agaricomycetes</taxon>
        <taxon>Polyporales</taxon>
        <taxon>Meruliaceae</taxon>
        <taxon>Hermanssonia</taxon>
    </lineage>
</organism>
<gene>
    <name evidence="2" type="ORF">PHLCEN_2v12018</name>
</gene>
<reference evidence="2 3" key="1">
    <citation type="submission" date="2018-02" db="EMBL/GenBank/DDBJ databases">
        <title>Genome sequence of the basidiomycete white-rot fungus Phlebia centrifuga.</title>
        <authorList>
            <person name="Granchi Z."/>
            <person name="Peng M."/>
            <person name="de Vries R.P."/>
            <person name="Hilden K."/>
            <person name="Makela M.R."/>
            <person name="Grigoriev I."/>
            <person name="Riley R."/>
        </authorList>
    </citation>
    <scope>NUCLEOTIDE SEQUENCE [LARGE SCALE GENOMIC DNA]</scope>
    <source>
        <strain evidence="2 3">FBCC195</strain>
    </source>
</reference>